<sequence>MRKYEVEFVAERKWYCQALIMMLTGYSLVEVLAKTGKVSRMPSTDFKKAFRALGYSCSERFKPFDAATEYPVLMRALGPPKPEREPGADGKRRVDSPDWYAFVYYDQKVYDPFHGITPLSQFSECYPEMRISSMIQVWVSAGTESIATNPIR</sequence>
<evidence type="ECO:0000313" key="2">
    <source>
        <dbReference type="Proteomes" id="UP000305517"/>
    </source>
</evidence>
<dbReference type="EMBL" id="VAJM01000016">
    <property type="protein sequence ID" value="TLM88697.1"/>
    <property type="molecule type" value="Genomic_DNA"/>
</dbReference>
<name>A0A5R8WJ18_9BACT</name>
<accession>A0A5R8WJ18</accession>
<dbReference type="AlphaFoldDB" id="A0A5R8WJ18"/>
<gene>
    <name evidence="1" type="ORF">FDY95_22955</name>
</gene>
<dbReference type="RefSeq" id="WP_138081509.1">
    <property type="nucleotide sequence ID" value="NZ_VAJM01000016.1"/>
</dbReference>
<reference evidence="1 2" key="1">
    <citation type="submission" date="2019-05" db="EMBL/GenBank/DDBJ databases">
        <title>Hymenobacter edaphi sp. nov., isolated from abandoned arsenic-contaminated farmland soil.</title>
        <authorList>
            <person name="Nie L."/>
        </authorList>
    </citation>
    <scope>NUCLEOTIDE SEQUENCE [LARGE SCALE GENOMIC DNA]</scope>
    <source>
        <strain evidence="1 2">1-3-3-8</strain>
    </source>
</reference>
<dbReference type="Proteomes" id="UP000305517">
    <property type="component" value="Unassembled WGS sequence"/>
</dbReference>
<organism evidence="1 2">
    <name type="scientific">Hymenobacter jeollabukensis</name>
    <dbReference type="NCBI Taxonomy" id="2025313"/>
    <lineage>
        <taxon>Bacteria</taxon>
        <taxon>Pseudomonadati</taxon>
        <taxon>Bacteroidota</taxon>
        <taxon>Cytophagia</taxon>
        <taxon>Cytophagales</taxon>
        <taxon>Hymenobacteraceae</taxon>
        <taxon>Hymenobacter</taxon>
    </lineage>
</organism>
<keyword evidence="2" id="KW-1185">Reference proteome</keyword>
<comment type="caution">
    <text evidence="1">The sequence shown here is derived from an EMBL/GenBank/DDBJ whole genome shotgun (WGS) entry which is preliminary data.</text>
</comment>
<evidence type="ECO:0000313" key="1">
    <source>
        <dbReference type="EMBL" id="TLM88697.1"/>
    </source>
</evidence>
<protein>
    <submittedName>
        <fullName evidence="1">Uncharacterized protein</fullName>
    </submittedName>
</protein>
<proteinExistence type="predicted"/>